<dbReference type="InterPro" id="IPR011006">
    <property type="entry name" value="CheY-like_superfamily"/>
</dbReference>
<protein>
    <submittedName>
        <fullName evidence="9">Two-component system response regulator UvrY</fullName>
    </submittedName>
</protein>
<dbReference type="PROSITE" id="PS50043">
    <property type="entry name" value="HTH_LUXR_2"/>
    <property type="match status" value="1"/>
</dbReference>
<dbReference type="AlphaFoldDB" id="A0A2U2N8U1"/>
<evidence type="ECO:0000259" key="7">
    <source>
        <dbReference type="PROSITE" id="PS50043"/>
    </source>
</evidence>
<evidence type="ECO:0000313" key="9">
    <source>
        <dbReference type="EMBL" id="PWG65513.1"/>
    </source>
</evidence>
<dbReference type="SUPFAM" id="SSF46894">
    <property type="entry name" value="C-terminal effector domain of the bipartite response regulators"/>
    <property type="match status" value="1"/>
</dbReference>
<sequence>MIRVVLVDDHQLVRCGIRRILDEAAEIEVVAEAEDGESAMAEVRRLRPDVVLLDVHMPGVGGLEATTRLLRIDPELRIIALTVHVDEPYPSRLLGAGALGYLTKGCDEAEIIRAIHSVMHGRRYISDEIARQMALSGLDGHAANPFERLSRREVQVMLMVTEGRRLQEISDRLCLSPKTVSTYRYRLYDKLGVSNDVELTRLAIRHGLLDQAP</sequence>
<name>A0A2U2N8U1_9GAMM</name>
<feature type="domain" description="Response regulatory" evidence="8">
    <location>
        <begin position="3"/>
        <end position="119"/>
    </location>
</feature>
<proteinExistence type="predicted"/>
<feature type="domain" description="HTH luxR-type" evidence="7">
    <location>
        <begin position="142"/>
        <end position="207"/>
    </location>
</feature>
<dbReference type="PRINTS" id="PR00038">
    <property type="entry name" value="HTHLUXR"/>
</dbReference>
<evidence type="ECO:0000256" key="6">
    <source>
        <dbReference type="PROSITE-ProRule" id="PRU00169"/>
    </source>
</evidence>
<dbReference type="Proteomes" id="UP000245474">
    <property type="component" value="Unassembled WGS sequence"/>
</dbReference>
<dbReference type="InterPro" id="IPR016032">
    <property type="entry name" value="Sig_transdc_resp-reg_C-effctor"/>
</dbReference>
<organism evidence="9 10">
    <name type="scientific">Sediminicurvatus halobius</name>
    <dbReference type="NCBI Taxonomy" id="2182432"/>
    <lineage>
        <taxon>Bacteria</taxon>
        <taxon>Pseudomonadati</taxon>
        <taxon>Pseudomonadota</taxon>
        <taxon>Gammaproteobacteria</taxon>
        <taxon>Chromatiales</taxon>
        <taxon>Ectothiorhodospiraceae</taxon>
        <taxon>Sediminicurvatus</taxon>
    </lineage>
</organism>
<dbReference type="SUPFAM" id="SSF52172">
    <property type="entry name" value="CheY-like"/>
    <property type="match status" value="1"/>
</dbReference>
<keyword evidence="3" id="KW-0805">Transcription regulation</keyword>
<evidence type="ECO:0000256" key="2">
    <source>
        <dbReference type="ARBA" id="ARBA00023012"/>
    </source>
</evidence>
<dbReference type="EMBL" id="QFFI01000002">
    <property type="protein sequence ID" value="PWG65513.1"/>
    <property type="molecule type" value="Genomic_DNA"/>
</dbReference>
<evidence type="ECO:0000313" key="10">
    <source>
        <dbReference type="Proteomes" id="UP000245474"/>
    </source>
</evidence>
<dbReference type="GO" id="GO:0003677">
    <property type="term" value="F:DNA binding"/>
    <property type="evidence" value="ECO:0007669"/>
    <property type="project" value="UniProtKB-KW"/>
</dbReference>
<dbReference type="InterPro" id="IPR039420">
    <property type="entry name" value="WalR-like"/>
</dbReference>
<dbReference type="Pfam" id="PF00196">
    <property type="entry name" value="GerE"/>
    <property type="match status" value="1"/>
</dbReference>
<dbReference type="GO" id="GO:0000160">
    <property type="term" value="P:phosphorelay signal transduction system"/>
    <property type="evidence" value="ECO:0007669"/>
    <property type="project" value="UniProtKB-KW"/>
</dbReference>
<dbReference type="SMART" id="SM00448">
    <property type="entry name" value="REC"/>
    <property type="match status" value="1"/>
</dbReference>
<dbReference type="PROSITE" id="PS50110">
    <property type="entry name" value="RESPONSE_REGULATORY"/>
    <property type="match status" value="1"/>
</dbReference>
<keyword evidence="5" id="KW-0804">Transcription</keyword>
<accession>A0A2U2N8U1</accession>
<evidence type="ECO:0000256" key="5">
    <source>
        <dbReference type="ARBA" id="ARBA00023163"/>
    </source>
</evidence>
<comment type="caution">
    <text evidence="9">The sequence shown here is derived from an EMBL/GenBank/DDBJ whole genome shotgun (WGS) entry which is preliminary data.</text>
</comment>
<keyword evidence="4" id="KW-0238">DNA-binding</keyword>
<dbReference type="SMART" id="SM00421">
    <property type="entry name" value="HTH_LUXR"/>
    <property type="match status" value="1"/>
</dbReference>
<dbReference type="PANTHER" id="PTHR43214">
    <property type="entry name" value="TWO-COMPONENT RESPONSE REGULATOR"/>
    <property type="match status" value="1"/>
</dbReference>
<dbReference type="InterPro" id="IPR058245">
    <property type="entry name" value="NreC/VraR/RcsB-like_REC"/>
</dbReference>
<dbReference type="CDD" id="cd17535">
    <property type="entry name" value="REC_NarL-like"/>
    <property type="match status" value="1"/>
</dbReference>
<dbReference type="OrthoDB" id="9796655at2"/>
<dbReference type="Gene3D" id="3.40.50.2300">
    <property type="match status" value="1"/>
</dbReference>
<keyword evidence="10" id="KW-1185">Reference proteome</keyword>
<feature type="modified residue" description="4-aspartylphosphate" evidence="6">
    <location>
        <position position="54"/>
    </location>
</feature>
<reference evidence="9 10" key="1">
    <citation type="submission" date="2018-05" db="EMBL/GenBank/DDBJ databases">
        <title>Spiribacter halobius sp. nov., a moderately halophilic bacterium isolated from marine solar saltern.</title>
        <authorList>
            <person name="Zheng W.-S."/>
            <person name="Lu D.-C."/>
            <person name="Du Z.-J."/>
        </authorList>
    </citation>
    <scope>NUCLEOTIDE SEQUENCE [LARGE SCALE GENOMIC DNA]</scope>
    <source>
        <strain evidence="9 10">E85</strain>
    </source>
</reference>
<keyword evidence="1 6" id="KW-0597">Phosphoprotein</keyword>
<dbReference type="NCBIfam" id="NF007018">
    <property type="entry name" value="PRK09483.1"/>
    <property type="match status" value="1"/>
</dbReference>
<keyword evidence="2" id="KW-0902">Two-component regulatory system</keyword>
<dbReference type="GO" id="GO:0006355">
    <property type="term" value="P:regulation of DNA-templated transcription"/>
    <property type="evidence" value="ECO:0007669"/>
    <property type="project" value="InterPro"/>
</dbReference>
<dbReference type="InterPro" id="IPR001789">
    <property type="entry name" value="Sig_transdc_resp-reg_receiver"/>
</dbReference>
<dbReference type="PANTHER" id="PTHR43214:SF3">
    <property type="entry name" value="RESPONSE REGULATOR UVRY"/>
    <property type="match status" value="1"/>
</dbReference>
<evidence type="ECO:0000256" key="1">
    <source>
        <dbReference type="ARBA" id="ARBA00022553"/>
    </source>
</evidence>
<evidence type="ECO:0000259" key="8">
    <source>
        <dbReference type="PROSITE" id="PS50110"/>
    </source>
</evidence>
<dbReference type="Pfam" id="PF00072">
    <property type="entry name" value="Response_reg"/>
    <property type="match status" value="1"/>
</dbReference>
<dbReference type="InterPro" id="IPR000792">
    <property type="entry name" value="Tscrpt_reg_LuxR_C"/>
</dbReference>
<gene>
    <name evidence="9" type="ORF">DEM34_01865</name>
</gene>
<evidence type="ECO:0000256" key="3">
    <source>
        <dbReference type="ARBA" id="ARBA00023015"/>
    </source>
</evidence>
<dbReference type="CDD" id="cd06170">
    <property type="entry name" value="LuxR_C_like"/>
    <property type="match status" value="1"/>
</dbReference>
<evidence type="ECO:0000256" key="4">
    <source>
        <dbReference type="ARBA" id="ARBA00023125"/>
    </source>
</evidence>